<proteinExistence type="predicted"/>
<keyword evidence="2" id="KW-1185">Reference proteome</keyword>
<dbReference type="HOGENOM" id="CLU_3023635_0_0_6"/>
<dbReference type="KEGG" id="cja:CJA_0263"/>
<dbReference type="EMBL" id="CP000934">
    <property type="protein sequence ID" value="ACE83991.1"/>
    <property type="molecule type" value="Genomic_DNA"/>
</dbReference>
<gene>
    <name evidence="1" type="ordered locus">CJA_0263</name>
</gene>
<evidence type="ECO:0000313" key="1">
    <source>
        <dbReference type="EMBL" id="ACE83991.1"/>
    </source>
</evidence>
<dbReference type="AlphaFoldDB" id="B3PH66"/>
<evidence type="ECO:0000313" key="2">
    <source>
        <dbReference type="Proteomes" id="UP000001036"/>
    </source>
</evidence>
<accession>B3PH66</accession>
<reference evidence="1 2" key="1">
    <citation type="journal article" date="2008" name="J. Bacteriol.">
        <title>Insights into plant cell wall degradation from the genome sequence of the soil bacterium Cellvibrio japonicus.</title>
        <authorList>
            <person name="Deboy R.T."/>
            <person name="Mongodin E.F."/>
            <person name="Fouts D.E."/>
            <person name="Tailford L.E."/>
            <person name="Khouri H."/>
            <person name="Emerson J.B."/>
            <person name="Mohamoud Y."/>
            <person name="Watkins K."/>
            <person name="Henrissat B."/>
            <person name="Gilbert H.J."/>
            <person name="Nelson K.E."/>
        </authorList>
    </citation>
    <scope>NUCLEOTIDE SEQUENCE [LARGE SCALE GENOMIC DNA]</scope>
    <source>
        <strain evidence="1 2">Ueda107</strain>
    </source>
</reference>
<dbReference type="Proteomes" id="UP000001036">
    <property type="component" value="Chromosome"/>
</dbReference>
<name>B3PH66_CELJU</name>
<sequence length="55" mass="5882">MEINERKVSGEKSEAMIASEIVGRLLAEQELDAIQGAGCSFLQGRGFSNTASTFC</sequence>
<organism evidence="1 2">
    <name type="scientific">Cellvibrio japonicus (strain Ueda107)</name>
    <name type="common">Pseudomonas fluorescens subsp. cellulosa</name>
    <dbReference type="NCBI Taxonomy" id="498211"/>
    <lineage>
        <taxon>Bacteria</taxon>
        <taxon>Pseudomonadati</taxon>
        <taxon>Pseudomonadota</taxon>
        <taxon>Gammaproteobacteria</taxon>
        <taxon>Cellvibrionales</taxon>
        <taxon>Cellvibrionaceae</taxon>
        <taxon>Cellvibrio</taxon>
    </lineage>
</organism>
<protein>
    <submittedName>
        <fullName evidence="1">Uncharacterized protein</fullName>
    </submittedName>
</protein>
<dbReference type="RefSeq" id="WP_012485946.1">
    <property type="nucleotide sequence ID" value="NC_010995.1"/>
</dbReference>
<dbReference type="STRING" id="498211.CJA_0263"/>